<dbReference type="EMBL" id="CP003362">
    <property type="protein sequence ID" value="AGB50200.1"/>
    <property type="molecule type" value="Genomic_DNA"/>
</dbReference>
<accession>L0KZU1</accession>
<gene>
    <name evidence="1" type="ordered locus">Metho_2031</name>
</gene>
<keyword evidence="2" id="KW-1185">Reference proteome</keyword>
<dbReference type="HOGENOM" id="CLU_201191_0_0_2"/>
<protein>
    <submittedName>
        <fullName evidence="1">Uncharacterized protein</fullName>
    </submittedName>
</protein>
<sequence>MIWVFSSLTDEQIKSIKELEGKMGVTLLAFSGIKTKYADISEEDLKLLLQAEKDIGVSLVAVNV</sequence>
<dbReference type="Proteomes" id="UP000010866">
    <property type="component" value="Chromosome"/>
</dbReference>
<dbReference type="GeneID" id="14406544"/>
<name>L0KZU1_METHD</name>
<dbReference type="KEGG" id="mhz:Metho_2031"/>
<evidence type="ECO:0000313" key="1">
    <source>
        <dbReference type="EMBL" id="AGB50200.1"/>
    </source>
</evidence>
<dbReference type="AlphaFoldDB" id="L0KZU1"/>
<reference evidence="2" key="1">
    <citation type="submission" date="2012-02" db="EMBL/GenBank/DDBJ databases">
        <title>Complete sequence of chromosome of Methanomethylovorans hollandica DSM 15978.</title>
        <authorList>
            <person name="Lucas S."/>
            <person name="Copeland A."/>
            <person name="Lapidus A."/>
            <person name="Glavina del Rio T."/>
            <person name="Dalin E."/>
            <person name="Tice H."/>
            <person name="Bruce D."/>
            <person name="Goodwin L."/>
            <person name="Pitluck S."/>
            <person name="Peters L."/>
            <person name="Mikhailova N."/>
            <person name="Held B."/>
            <person name="Kyrpides N."/>
            <person name="Mavromatis K."/>
            <person name="Ivanova N."/>
            <person name="Brettin T."/>
            <person name="Detter J.C."/>
            <person name="Han C."/>
            <person name="Larimer F."/>
            <person name="Land M."/>
            <person name="Hauser L."/>
            <person name="Markowitz V."/>
            <person name="Cheng J.-F."/>
            <person name="Hugenholtz P."/>
            <person name="Woyke T."/>
            <person name="Wu D."/>
            <person name="Spring S."/>
            <person name="Schroeder M."/>
            <person name="Brambilla E."/>
            <person name="Klenk H.-P."/>
            <person name="Eisen J.A."/>
        </authorList>
    </citation>
    <scope>NUCLEOTIDE SEQUENCE [LARGE SCALE GENOMIC DNA]</scope>
    <source>
        <strain evidence="2">DSM 15978 / NBRC 107637 / DMS1</strain>
    </source>
</reference>
<dbReference type="OrthoDB" id="124808at2157"/>
<evidence type="ECO:0000313" key="2">
    <source>
        <dbReference type="Proteomes" id="UP000010866"/>
    </source>
</evidence>
<dbReference type="RefSeq" id="WP_015325365.1">
    <property type="nucleotide sequence ID" value="NC_019977.1"/>
</dbReference>
<proteinExistence type="predicted"/>
<organism evidence="1 2">
    <name type="scientific">Methanomethylovorans hollandica (strain DSM 15978 / NBRC 107637 / DMS1)</name>
    <dbReference type="NCBI Taxonomy" id="867904"/>
    <lineage>
        <taxon>Archaea</taxon>
        <taxon>Methanobacteriati</taxon>
        <taxon>Methanobacteriota</taxon>
        <taxon>Stenosarchaea group</taxon>
        <taxon>Methanomicrobia</taxon>
        <taxon>Methanosarcinales</taxon>
        <taxon>Methanosarcinaceae</taxon>
        <taxon>Methanomethylovorans</taxon>
    </lineage>
</organism>